<dbReference type="GO" id="GO:0003677">
    <property type="term" value="F:DNA binding"/>
    <property type="evidence" value="ECO:0007669"/>
    <property type="project" value="UniProtKB-UniRule"/>
</dbReference>
<dbReference type="GO" id="GO:0000287">
    <property type="term" value="F:magnesium ion binding"/>
    <property type="evidence" value="ECO:0007669"/>
    <property type="project" value="UniProtKB-UniRule"/>
</dbReference>
<keyword evidence="1 15" id="KW-0540">Nuclease</keyword>
<evidence type="ECO:0000256" key="12">
    <source>
        <dbReference type="ARBA" id="ARBA00023235"/>
    </source>
</evidence>
<dbReference type="Pfam" id="PF13361">
    <property type="entry name" value="UvrD_C"/>
    <property type="match status" value="1"/>
</dbReference>
<dbReference type="PANTHER" id="PTHR11070">
    <property type="entry name" value="UVRD / RECB / PCRA DNA HELICASE FAMILY MEMBER"/>
    <property type="match status" value="1"/>
</dbReference>
<evidence type="ECO:0000256" key="13">
    <source>
        <dbReference type="ARBA" id="ARBA00034617"/>
    </source>
</evidence>
<evidence type="ECO:0000256" key="15">
    <source>
        <dbReference type="HAMAP-Rule" id="MF_01485"/>
    </source>
</evidence>
<feature type="domain" description="Helicase ATP-binding" evidence="19">
    <location>
        <begin position="1409"/>
        <end position="1541"/>
    </location>
</feature>
<dbReference type="EMBL" id="CP000378">
    <property type="protein sequence ID" value="ABF75645.1"/>
    <property type="molecule type" value="Genomic_DNA"/>
</dbReference>
<dbReference type="GO" id="GO:0043138">
    <property type="term" value="F:3'-5' DNA helicase activity"/>
    <property type="evidence" value="ECO:0007669"/>
    <property type="project" value="UniProtKB-UniRule"/>
</dbReference>
<feature type="compositionally biased region" description="Acidic residues" evidence="18">
    <location>
        <begin position="1640"/>
        <end position="1650"/>
    </location>
</feature>
<dbReference type="InterPro" id="IPR014017">
    <property type="entry name" value="DNA_helicase_UvrD-like_C"/>
</dbReference>
<dbReference type="Gene3D" id="1.10.3170.10">
    <property type="entry name" value="Recbcd, chain B, domain 2"/>
    <property type="match status" value="1"/>
</dbReference>
<evidence type="ECO:0000256" key="11">
    <source>
        <dbReference type="ARBA" id="ARBA00023204"/>
    </source>
</evidence>
<dbReference type="Gene3D" id="3.40.50.300">
    <property type="entry name" value="P-loop containing nucleotide triphosphate hydrolases"/>
    <property type="match status" value="5"/>
</dbReference>
<comment type="similarity">
    <text evidence="16">Belongs to the RecD family.</text>
</comment>
<dbReference type="GO" id="GO:0009338">
    <property type="term" value="C:exodeoxyribonuclease V complex"/>
    <property type="evidence" value="ECO:0007669"/>
    <property type="project" value="InterPro"/>
</dbReference>
<reference evidence="22" key="1">
    <citation type="submission" date="2006-05" db="EMBL/GenBank/DDBJ databases">
        <title>Complete sequence of chromosome 1 of Burkholderia cenocepacia AU 1054.</title>
        <authorList>
            <consortium name="US DOE Joint Genome Institute"/>
            <person name="Copeland A."/>
            <person name="Lucas S."/>
            <person name="Lapidus A."/>
            <person name="Barry K."/>
            <person name="Detter J.C."/>
            <person name="Glavina del Rio T."/>
            <person name="Hammon N."/>
            <person name="Israni S."/>
            <person name="Dalin E."/>
            <person name="Tice H."/>
            <person name="Pitluck S."/>
            <person name="Chain P."/>
            <person name="Malfatti S."/>
            <person name="Shin M."/>
            <person name="Vergez L."/>
            <person name="Schmutz J."/>
            <person name="Larimer F."/>
            <person name="Land M."/>
            <person name="Hauser L."/>
            <person name="Kyrpides N."/>
            <person name="Lykidis A."/>
            <person name="LiPuma J.J."/>
            <person name="Konstantinidis K."/>
            <person name="Tiedje J.M."/>
            <person name="Richardson P."/>
        </authorList>
    </citation>
    <scope>NUCLEOTIDE SEQUENCE [LARGE SCALE GENOMIC DNA]</scope>
    <source>
        <strain evidence="22">AU 1054</strain>
    </source>
</reference>
<evidence type="ECO:0000256" key="5">
    <source>
        <dbReference type="ARBA" id="ARBA00022801"/>
    </source>
</evidence>
<dbReference type="HAMAP" id="MF_01487">
    <property type="entry name" value="RecD"/>
    <property type="match status" value="1"/>
</dbReference>
<dbReference type="InterPro" id="IPR000212">
    <property type="entry name" value="DNA_helicase_UvrD/REP"/>
</dbReference>
<dbReference type="InterPro" id="IPR011335">
    <property type="entry name" value="Restrct_endonuc-II-like"/>
</dbReference>
<dbReference type="InterPro" id="IPR027417">
    <property type="entry name" value="P-loop_NTPase"/>
</dbReference>
<dbReference type="GO" id="GO:0000724">
    <property type="term" value="P:double-strand break repair via homologous recombination"/>
    <property type="evidence" value="ECO:0007669"/>
    <property type="project" value="UniProtKB-UniRule"/>
</dbReference>
<dbReference type="HOGENOM" id="CLU_233795_0_0_4"/>
<evidence type="ECO:0000259" key="20">
    <source>
        <dbReference type="PROSITE" id="PS51198"/>
    </source>
</evidence>
<evidence type="ECO:0000256" key="9">
    <source>
        <dbReference type="ARBA" id="ARBA00022842"/>
    </source>
</evidence>
<dbReference type="InterPro" id="IPR004586">
    <property type="entry name" value="RecB"/>
</dbReference>
<comment type="subunit">
    <text evidence="15">Heterotrimer of RecB, RecC and RecD. All subunits contribute to DNA-binding. Interacts with RecA.</text>
</comment>
<sequence length="2007" mass="214770">MSAVSQQQALELDVFACPLDGVNQIEASAGTGKTWNICALYVRLLLEKDLGADEILVVTFTKAATAELHERIRSRLAQLAHALDTGDDGGDPFIARLLETTLGDDGALDSGTAAKRIRRALRAFDQAAIHTIHAFCQRALQEAPFAAAMPFAFDMEADDASLRFELAADFWRTRVEPAAARWPGFATWLVESGAGPAALDAQLARRLKKPLAALRWDGVTEPDESAEAAAAECFAEAARMWAAERDAIDALLRAAQPVLNQRSHKPDAVADALAAWAVHFEQGDATAALPKAALKLTQTALTKATKKGGATPAHAFFDVADALEAAVAAAEAAQRARWLALIAEWLDMAPGELAERKRTRRVVSFDDLLANLYHALHAHPWLAETLRARYPAALIDEFQDTDPLQFAIFDRIFAPRGPLFLVGDPKQAIYSFRAADLHTYLAARARASACYTLAVNQRSTPAIVDACNRFFLSNPRAFVLDGLDYYAVRAGTRVRAPFVDETDPGPAGDFRVWALPGGEGTLLKRDAQAQAAQACAAEIARLMRGAREGRVRLGESPLSPGDIAVLVQTHRQGSLVKRVLATWGIGSVELAQASVFSTGDAEQLERVLAAIDAPGDLRRLRAALASDWFGLDAGALWRMEQGDGDAPPGASAADSADAMSWVERFSRYRLLWRERGFAVMWRTFTRELRIAERLMAGADGERRVTDINHLAELTQARASAQPGIAPTLRWLAAQRLDGGGEEAQLRLESDRNLVQIVTVHKSKGLEYAVVFCPFLNDGGLREPPSSALPDAREYHDDAGDAVLHYGCDDEAAAHAARQALREQAAERARLVYVALTRAVYRCYVVAGPYLSSRSTREARRSVLNWLVAGAGHAFDAWLDEPPDEAALEAAWRALAGGPVSVAPLPVPARRERLAAGHDASQTLAARHATRVLRDAWRLASFSSLTASMAREEAGVAAVPDDELRPDHDALAAVTPDGELIFADTVATDPPDDDILVFPRGAAAGECLHRLFELSRFTEPESWHAAALGALHDRPVEAEPALAARLPAMMVRLVDDVVHTELVPGMRLVDLDPAKRLDEMGFLFPAPSLDLLALRRLLVAHGYPDVALEAGTLAGFIKGFIDMIVEHDGRFWIVDWKSNHLGTTPDAYGPRALDVAMADHAYHLQALLYTVALHRYLRGRLPDYDYDTHIAGYLYLFVRGVRPGWRSGGEPAGVHARRPARALVDALDRMMEGGPRMTASDDMLEFTGGLVARLPEPADFGIALAEGFARRIGDLARRAGAPSASARWAARAAFATSRATASGHVCVALGALAQRYEAPLDEVRAALAASGVVAFGTLARGDERPLIVDRLDHLYLSRYFDYERRLADALVAQAGVAAPDEGLSPDRLRDSLARYFGPATGEVDWQRVAAIVALTGRVTIVSGGPGTGKTTTVVGVLACLLDAHPGLRIALAAPTGKAAQRMQEALHARAGDLPPELAARLPDTSYTLHRLLGGGGAAGFRHHRDNPLPYDLIVVDEASMIDVALAAHLLDALAPGARLVLLGDKDQLAAVEAGAVFAELSARPAFTAAARARIAQALGIDEATFVAALPAPDEAAPVAVPAAQPVSASARAPASPSASAPVSRKSALRSSKVDARQASLFDDEPQDDEVSSTDIAPPPRAESALTADAGAPDGKAPAWIEADELAWLDTVELPPFDAGDAALASMTAPASPLAGEAAAAAASTGTPAAAPLADCVVWLERNYRFGLDSPIGRLSLAIRRGDVQAALEALPADDSAAASFHDDAGDTLASSTVERLARRFGVYLDALRDALAAPAPDPLPLFDALNRFRILCATRSGSRGAEHVNALVAAHVRHAARVPLAVGAHWFTGRPIMITRNDYALGLFNGDIGIALPDAHGVLRVWFRRADGTARAVSPAALPPHETAFALTVHKSQGSEFDEAALVLPASFGRVLTRELVYTAVTRARTRVQVIGPRRVLAQAVATRTQRDSGLAARVDEALARRRTEVSR</sequence>
<dbReference type="EC" id="5.6.2.4" evidence="15"/>
<keyword evidence="11 15" id="KW-0234">DNA repair</keyword>
<keyword evidence="6 15" id="KW-0347">Helicase</keyword>
<comment type="similarity">
    <text evidence="15">Belongs to the helicase family. UvrD subfamily.</text>
</comment>
<dbReference type="InterPro" id="IPR038726">
    <property type="entry name" value="PDDEXK_AddAB-type"/>
</dbReference>
<keyword evidence="7 15" id="KW-0269">Exonuclease</keyword>
<dbReference type="EC" id="5.6.2.3" evidence="16"/>
<dbReference type="GO" id="GO:0005524">
    <property type="term" value="F:ATP binding"/>
    <property type="evidence" value="ECO:0007669"/>
    <property type="project" value="UniProtKB-UniRule"/>
</dbReference>
<dbReference type="PROSITE" id="PS51198">
    <property type="entry name" value="UVRD_HELICASE_ATP_BIND"/>
    <property type="match status" value="1"/>
</dbReference>
<keyword evidence="5 15" id="KW-0378">Hydrolase</keyword>
<keyword evidence="12 15" id="KW-0413">Isomerase</keyword>
<dbReference type="Pfam" id="PF13538">
    <property type="entry name" value="UvrD_C_2"/>
    <property type="match status" value="1"/>
</dbReference>
<dbReference type="Gene3D" id="1.10.486.10">
    <property type="entry name" value="PCRA, domain 4"/>
    <property type="match status" value="1"/>
</dbReference>
<evidence type="ECO:0000256" key="14">
    <source>
        <dbReference type="ARBA" id="ARBA00048988"/>
    </source>
</evidence>
<keyword evidence="8 15" id="KW-0067">ATP-binding</keyword>
<dbReference type="PROSITE" id="PS51192">
    <property type="entry name" value="HELICASE_ATP_BIND_1"/>
    <property type="match status" value="1"/>
</dbReference>
<keyword evidence="4 15" id="KW-0227">DNA damage</keyword>
<evidence type="ECO:0000256" key="6">
    <source>
        <dbReference type="ARBA" id="ARBA00022806"/>
    </source>
</evidence>
<comment type="function">
    <text evidence="16">A helicase/nuclease that prepares dsDNA breaks (DSB) for recombinational DNA repair. Binds to DSBs and unwinds DNA via a highly rapid and processive ATP-dependent bidirectional helicase activity. Unwinds dsDNA until it encounters a Chi (crossover hotspot instigator) sequence from the 3' direction. Cuts ssDNA a few nucleotides 3' to the Chi site. The properties and activities of the enzyme are changed at Chi. The Chi-altered holoenzyme produces a long 3'-ssDNA overhang and facilitates RecA-binding to the ssDNA for homologous DNA recombination and repair. Holoenzyme degrades any linearized DNA that is unable to undergo homologous recombination. In the holoenzyme this subunit has ssDNA-dependent ATPase and 5'-3' helicase activity. When added to pre-assembled RecBC greatly stimulates nuclease activity and augments holoenzyme processivity. Negatively regulates the RecA-loading ability of RecBCD.</text>
</comment>
<dbReference type="GO" id="GO:0008854">
    <property type="term" value="F:exodeoxyribonuclease V activity"/>
    <property type="evidence" value="ECO:0007669"/>
    <property type="project" value="UniProtKB-EC"/>
</dbReference>
<comment type="domain">
    <text evidence="15">The N-terminal DNA-binding domain is a ssDNA-dependent ATPase and has ATP-dependent 3'-5' helicase function. This domain interacts with RecC.</text>
</comment>
<evidence type="ECO:0000256" key="3">
    <source>
        <dbReference type="ARBA" id="ARBA00022741"/>
    </source>
</evidence>
<feature type="binding site" evidence="16">
    <location>
        <begin position="1422"/>
        <end position="1429"/>
    </location>
    <ligand>
        <name>ATP</name>
        <dbReference type="ChEBI" id="CHEBI:30616"/>
    </ligand>
</feature>
<evidence type="ECO:0000256" key="17">
    <source>
        <dbReference type="PROSITE-ProRule" id="PRU00560"/>
    </source>
</evidence>
<feature type="region of interest" description="DNA-binding and helicase activity, interacts with RecC" evidence="15">
    <location>
        <begin position="1"/>
        <end position="907"/>
    </location>
</feature>
<dbReference type="Pfam" id="PF13245">
    <property type="entry name" value="AAA_19"/>
    <property type="match status" value="1"/>
</dbReference>
<dbReference type="CDD" id="cd22352">
    <property type="entry name" value="RecB_C-like"/>
    <property type="match status" value="1"/>
</dbReference>
<feature type="binding site" evidence="15">
    <location>
        <position position="1134"/>
    </location>
    <ligand>
        <name>Mg(2+)</name>
        <dbReference type="ChEBI" id="CHEBI:18420"/>
    </ligand>
</feature>
<comment type="catalytic activity">
    <reaction evidence="14 15">
        <text>ATP + H2O = ADP + phosphate + H(+)</text>
        <dbReference type="Rhea" id="RHEA:13065"/>
        <dbReference type="ChEBI" id="CHEBI:15377"/>
        <dbReference type="ChEBI" id="CHEBI:15378"/>
        <dbReference type="ChEBI" id="CHEBI:30616"/>
        <dbReference type="ChEBI" id="CHEBI:43474"/>
        <dbReference type="ChEBI" id="CHEBI:456216"/>
        <dbReference type="EC" id="5.6.2.4"/>
    </reaction>
</comment>
<feature type="compositionally biased region" description="Low complexity" evidence="18">
    <location>
        <begin position="1607"/>
        <end position="1624"/>
    </location>
</feature>
<comment type="function">
    <text evidence="15">A helicase/nuclease that prepares dsDNA breaks (DSB) for recombinational DNA repair. Binds to DSBs and unwinds DNA via a highly rapid and processive ATP-dependent bidirectional helicase activity. Unwinds dsDNA until it encounters a Chi (crossover hotspot instigator) sequence from the 3' direction. Cuts ssDNA a few nucleotides 3' to the Chi site. The properties and activities of the enzyme are changed at Chi. The Chi-altered holoenzyme produces a long 3'-ssDNA overhang and facilitates RecA-binding to the ssDNA for homologous DNA recombination and repair. Holoenzyme degrades any linearized DNA that is unable to undergo homologous recombination. In the holoenzyme this subunit contributes ATPase, 3'-5' helicase, exonuclease activity and loads RecA onto ssDNA.</text>
</comment>
<dbReference type="PROSITE" id="PS51217">
    <property type="entry name" value="UVRD_HELICASE_CTER"/>
    <property type="match status" value="1"/>
</dbReference>
<dbReference type="InterPro" id="IPR014001">
    <property type="entry name" value="Helicase_ATP-bd"/>
</dbReference>
<dbReference type="NCBIfam" id="TIGR00609">
    <property type="entry name" value="recB"/>
    <property type="match status" value="1"/>
</dbReference>
<keyword evidence="10 15" id="KW-0238">DNA-binding</keyword>
<evidence type="ECO:0000256" key="18">
    <source>
        <dbReference type="SAM" id="MobiDB-lite"/>
    </source>
</evidence>
<feature type="binding site" evidence="17">
    <location>
        <begin position="27"/>
        <end position="34"/>
    </location>
    <ligand>
        <name>ATP</name>
        <dbReference type="ChEBI" id="CHEBI:30616"/>
    </ligand>
</feature>
<accession>A0A0H2XMD4</accession>
<keyword evidence="3 15" id="KW-0547">Nucleotide-binding</keyword>
<dbReference type="GO" id="GO:0005829">
    <property type="term" value="C:cytosol"/>
    <property type="evidence" value="ECO:0007669"/>
    <property type="project" value="TreeGrafter"/>
</dbReference>
<keyword evidence="9 15" id="KW-0460">Magnesium</keyword>
<comment type="miscellaneous">
    <text evidence="15">In the RecBCD complex, RecB has a slow 3'-5' helicase, an exonuclease activity and loads RecA onto ssDNA, RecD has a fast 5'-3' helicase activity, while RecC stimulates the ATPase and processivity of the RecB helicase and contributes to recognition of the Chi site.</text>
</comment>
<name>A0A0H2XMD4_BURO1</name>
<feature type="domain" description="UvrD-like helicase C-terminal" evidence="21">
    <location>
        <begin position="489"/>
        <end position="764"/>
    </location>
</feature>
<comment type="domain">
    <text evidence="15">The C-terminal domain has nuclease activity and interacts with RecD. It interacts with RecA, facilitating its loading onto ssDNA.</text>
</comment>
<dbReference type="InterPro" id="IPR027785">
    <property type="entry name" value="UvrD-like_helicase_C"/>
</dbReference>
<dbReference type="Gene3D" id="3.90.320.10">
    <property type="match status" value="1"/>
</dbReference>
<proteinExistence type="inferred from homology"/>
<comment type="catalytic activity">
    <reaction evidence="13 15">
        <text>Couples ATP hydrolysis with the unwinding of duplex DNA by translocating in the 3'-5' direction.</text>
        <dbReference type="EC" id="5.6.2.4"/>
    </reaction>
</comment>
<dbReference type="Pfam" id="PF00580">
    <property type="entry name" value="UvrD-helicase"/>
    <property type="match status" value="1"/>
</dbReference>
<evidence type="ECO:0000256" key="1">
    <source>
        <dbReference type="ARBA" id="ARBA00022722"/>
    </source>
</evidence>
<evidence type="ECO:0000259" key="19">
    <source>
        <dbReference type="PROSITE" id="PS51192"/>
    </source>
</evidence>
<evidence type="ECO:0000256" key="4">
    <source>
        <dbReference type="ARBA" id="ARBA00022763"/>
    </source>
</evidence>
<evidence type="ECO:0000256" key="10">
    <source>
        <dbReference type="ARBA" id="ARBA00023125"/>
    </source>
</evidence>
<keyword evidence="2 15" id="KW-0479">Metal-binding</keyword>
<dbReference type="InterPro" id="IPR006344">
    <property type="entry name" value="RecD"/>
</dbReference>
<organism evidence="22">
    <name type="scientific">Burkholderia orbicola (strain AU 1054)</name>
    <dbReference type="NCBI Taxonomy" id="331271"/>
    <lineage>
        <taxon>Bacteria</taxon>
        <taxon>Pseudomonadati</taxon>
        <taxon>Pseudomonadota</taxon>
        <taxon>Betaproteobacteria</taxon>
        <taxon>Burkholderiales</taxon>
        <taxon>Burkholderiaceae</taxon>
        <taxon>Burkholderia</taxon>
        <taxon>Burkholderia cepacia complex</taxon>
        <taxon>Burkholderia orbicola</taxon>
    </lineage>
</organism>
<comment type="catalytic activity">
    <reaction evidence="15">
        <text>Exonucleolytic cleavage (in the presence of ATP) in either 5'- to 3'- or 3'- to 5'-direction to yield 5'-phosphooligonucleotides.</text>
        <dbReference type="EC" id="3.1.11.5"/>
    </reaction>
</comment>
<feature type="region of interest" description="Nuclease activity, interacts with RecD and RecA" evidence="15">
    <location>
        <begin position="935"/>
        <end position="2007"/>
    </location>
</feature>
<evidence type="ECO:0000256" key="8">
    <source>
        <dbReference type="ARBA" id="ARBA00022840"/>
    </source>
</evidence>
<feature type="binding site" evidence="15">
    <location>
        <position position="1008"/>
    </location>
    <ligand>
        <name>Mg(2+)</name>
        <dbReference type="ChEBI" id="CHEBI:18420"/>
    </ligand>
</feature>
<dbReference type="HAMAP" id="MF_01485">
    <property type="entry name" value="RecB"/>
    <property type="match status" value="1"/>
</dbReference>
<protein>
    <recommendedName>
        <fullName evidence="15 16">Multifunctional fusion protein</fullName>
    </recommendedName>
    <domain>
        <recommendedName>
            <fullName evidence="15">RecBCD enzyme subunit RecB</fullName>
            <ecNumber evidence="15">3.1.11.5</ecNumber>
            <ecNumber evidence="15">5.6.2.4</ecNumber>
        </recommendedName>
        <alternativeName>
            <fullName evidence="15">DNA 3'-5' helicase subunit RecB</fullName>
        </alternativeName>
        <alternativeName>
            <fullName evidence="15">Exonuclease V subunit RecB</fullName>
        </alternativeName>
        <alternativeName>
            <fullName evidence="15">Helicase/nuclease RecBCD subunit RecB</fullName>
            <shortName evidence="15">ExoV subunit RecB</shortName>
        </alternativeName>
    </domain>
    <domain>
        <recommendedName>
            <fullName evidence="16">RecBCD enzyme subunit RecD</fullName>
            <ecNumber evidence="16">5.6.2.3</ecNumber>
        </recommendedName>
        <alternativeName>
            <fullName evidence="16">DNA 5'-3' helicase subunit RecD</fullName>
        </alternativeName>
        <alternativeName>
            <fullName evidence="16">Exonuclease V subunit RecD</fullName>
        </alternativeName>
        <alternativeName>
            <fullName evidence="16">Helicase/nuclease RecBCD subunit RecD</fullName>
            <shortName evidence="16">ExoV subunit RecD</shortName>
        </alternativeName>
    </domain>
</protein>
<evidence type="ECO:0000256" key="7">
    <source>
        <dbReference type="ARBA" id="ARBA00022839"/>
    </source>
</evidence>
<gene>
    <name evidence="15" type="primary">recB</name>
    <name evidence="16" type="synonym">recD</name>
    <name evidence="22" type="ordered locus">Bcen_0735</name>
</gene>
<dbReference type="CDD" id="cd18809">
    <property type="entry name" value="SF1_C_RecD"/>
    <property type="match status" value="1"/>
</dbReference>
<dbReference type="SUPFAM" id="SSF52540">
    <property type="entry name" value="P-loop containing nucleoside triphosphate hydrolases"/>
    <property type="match status" value="3"/>
</dbReference>
<dbReference type="InterPro" id="IPR014016">
    <property type="entry name" value="UvrD-like_ATP-bd"/>
</dbReference>
<dbReference type="PANTHER" id="PTHR11070:SF23">
    <property type="entry name" value="RECBCD ENZYME SUBUNIT RECB"/>
    <property type="match status" value="1"/>
</dbReference>
<feature type="domain" description="UvrD-like helicase ATP-binding" evidence="20">
    <location>
        <begin position="6"/>
        <end position="460"/>
    </location>
</feature>
<evidence type="ECO:0000259" key="21">
    <source>
        <dbReference type="PROSITE" id="PS51217"/>
    </source>
</evidence>
<comment type="cofactor">
    <cofactor evidence="15">
        <name>Mg(2+)</name>
        <dbReference type="ChEBI" id="CHEBI:18420"/>
    </cofactor>
    <text evidence="15">Binds 1 Mg(2+) ion per subunit.</text>
</comment>
<feature type="binding site" evidence="15">
    <location>
        <position position="1121"/>
    </location>
    <ligand>
        <name>Mg(2+)</name>
        <dbReference type="ChEBI" id="CHEBI:18420"/>
    </ligand>
</feature>
<dbReference type="SUPFAM" id="SSF52980">
    <property type="entry name" value="Restriction endonuclease-like"/>
    <property type="match status" value="1"/>
</dbReference>
<feature type="active site" description="For nuclease activity" evidence="15">
    <location>
        <position position="1134"/>
    </location>
</feature>
<dbReference type="GO" id="GO:0043139">
    <property type="term" value="F:5'-3' DNA helicase activity"/>
    <property type="evidence" value="ECO:0007669"/>
    <property type="project" value="UniProtKB-UniRule"/>
</dbReference>
<comment type="catalytic activity">
    <reaction evidence="16">
        <text>ATP + H2O = ADP + phosphate + H(+)</text>
        <dbReference type="Rhea" id="RHEA:13065"/>
        <dbReference type="ChEBI" id="CHEBI:15377"/>
        <dbReference type="ChEBI" id="CHEBI:15378"/>
        <dbReference type="ChEBI" id="CHEBI:30616"/>
        <dbReference type="ChEBI" id="CHEBI:43474"/>
        <dbReference type="ChEBI" id="CHEBI:456216"/>
        <dbReference type="EC" id="5.6.2.3"/>
    </reaction>
</comment>
<dbReference type="GO" id="GO:0016887">
    <property type="term" value="F:ATP hydrolysis activity"/>
    <property type="evidence" value="ECO:0007669"/>
    <property type="project" value="RHEA"/>
</dbReference>
<dbReference type="InterPro" id="IPR011604">
    <property type="entry name" value="PDDEXK-like_dom_sf"/>
</dbReference>
<dbReference type="EC" id="3.1.11.5" evidence="15"/>
<dbReference type="CDD" id="cd17933">
    <property type="entry name" value="DEXSc_RecD-like"/>
    <property type="match status" value="1"/>
</dbReference>
<feature type="region of interest" description="Disordered" evidence="18">
    <location>
        <begin position="1607"/>
        <end position="1674"/>
    </location>
</feature>
<evidence type="ECO:0000256" key="16">
    <source>
        <dbReference type="HAMAP-Rule" id="MF_01487"/>
    </source>
</evidence>
<evidence type="ECO:0000313" key="22">
    <source>
        <dbReference type="EMBL" id="ABF75645.1"/>
    </source>
</evidence>
<evidence type="ECO:0000256" key="2">
    <source>
        <dbReference type="ARBA" id="ARBA00022723"/>
    </source>
</evidence>
<dbReference type="Pfam" id="PF12705">
    <property type="entry name" value="PDDEXK_1"/>
    <property type="match status" value="1"/>
</dbReference>